<keyword evidence="6" id="KW-0539">Nucleus</keyword>
<gene>
    <name evidence="12" type="ORF">DGUA_6G016298</name>
</gene>
<dbReference type="GO" id="GO:0003676">
    <property type="term" value="F:nucleic acid binding"/>
    <property type="evidence" value="ECO:0007669"/>
    <property type="project" value="InterPro"/>
</dbReference>
<feature type="binding site" evidence="8">
    <location>
        <position position="5"/>
    </location>
    <ligand>
        <name>Zn(2+)</name>
        <dbReference type="ChEBI" id="CHEBI:29105"/>
    </ligand>
</feature>
<evidence type="ECO:0000256" key="4">
    <source>
        <dbReference type="ARBA" id="ARBA00022771"/>
    </source>
</evidence>
<evidence type="ECO:0000256" key="6">
    <source>
        <dbReference type="ARBA" id="ARBA00023242"/>
    </source>
</evidence>
<evidence type="ECO:0000256" key="2">
    <source>
        <dbReference type="ARBA" id="ARBA00022723"/>
    </source>
</evidence>
<feature type="domain" description="C2H2-type" evidence="10">
    <location>
        <begin position="290"/>
        <end position="317"/>
    </location>
</feature>
<evidence type="ECO:0000256" key="9">
    <source>
        <dbReference type="SAM" id="MobiDB-lite"/>
    </source>
</evidence>
<dbReference type="GO" id="GO:0008270">
    <property type="term" value="F:zinc ion binding"/>
    <property type="evidence" value="ECO:0007669"/>
    <property type="project" value="UniProtKB-UniRule"/>
</dbReference>
<proteinExistence type="predicted"/>
<evidence type="ECO:0000313" key="12">
    <source>
        <dbReference type="EMBL" id="SPP83820.1"/>
    </source>
</evidence>
<dbReference type="Pfam" id="PF07776">
    <property type="entry name" value="zf-AD"/>
    <property type="match status" value="1"/>
</dbReference>
<organism evidence="12 13">
    <name type="scientific">Drosophila guanche</name>
    <name type="common">Fruit fly</name>
    <dbReference type="NCBI Taxonomy" id="7266"/>
    <lineage>
        <taxon>Eukaryota</taxon>
        <taxon>Metazoa</taxon>
        <taxon>Ecdysozoa</taxon>
        <taxon>Arthropoda</taxon>
        <taxon>Hexapoda</taxon>
        <taxon>Insecta</taxon>
        <taxon>Pterygota</taxon>
        <taxon>Neoptera</taxon>
        <taxon>Endopterygota</taxon>
        <taxon>Diptera</taxon>
        <taxon>Brachycera</taxon>
        <taxon>Muscomorpha</taxon>
        <taxon>Ephydroidea</taxon>
        <taxon>Drosophilidae</taxon>
        <taxon>Drosophila</taxon>
        <taxon>Sophophora</taxon>
    </lineage>
</organism>
<feature type="binding site" evidence="8">
    <location>
        <position position="53"/>
    </location>
    <ligand>
        <name>Zn(2+)</name>
        <dbReference type="ChEBI" id="CHEBI:29105"/>
    </ligand>
</feature>
<dbReference type="Pfam" id="PF00096">
    <property type="entry name" value="zf-C2H2"/>
    <property type="match status" value="1"/>
</dbReference>
<keyword evidence="4 7" id="KW-0863">Zinc-finger</keyword>
<dbReference type="GO" id="GO:0010468">
    <property type="term" value="P:regulation of gene expression"/>
    <property type="evidence" value="ECO:0007669"/>
    <property type="project" value="TreeGrafter"/>
</dbReference>
<dbReference type="InterPro" id="IPR012934">
    <property type="entry name" value="Znf_AD"/>
</dbReference>
<dbReference type="SUPFAM" id="SSF57716">
    <property type="entry name" value="Glucocorticoid receptor-like (DNA-binding domain)"/>
    <property type="match status" value="1"/>
</dbReference>
<dbReference type="OMA" id="YILNIHI"/>
<dbReference type="PANTHER" id="PTHR16515">
    <property type="entry name" value="PR DOMAIN ZINC FINGER PROTEIN"/>
    <property type="match status" value="1"/>
</dbReference>
<accession>A0A3B0K6X7</accession>
<name>A0A3B0K6X7_DROGU</name>
<dbReference type="SMART" id="SM00451">
    <property type="entry name" value="ZnF_U1"/>
    <property type="match status" value="1"/>
</dbReference>
<feature type="domain" description="C2H2-type" evidence="10">
    <location>
        <begin position="256"/>
        <end position="283"/>
    </location>
</feature>
<dbReference type="InterPro" id="IPR003604">
    <property type="entry name" value="Matrin/U1-like-C_Znf_C2H2"/>
</dbReference>
<dbReference type="Gene3D" id="3.40.1800.20">
    <property type="match status" value="1"/>
</dbReference>
<feature type="domain" description="C2H2-type" evidence="10">
    <location>
        <begin position="199"/>
        <end position="226"/>
    </location>
</feature>
<dbReference type="PANTHER" id="PTHR16515:SF57">
    <property type="entry name" value="ZINC FINGER PROTEIN 154-LIKE"/>
    <property type="match status" value="1"/>
</dbReference>
<dbReference type="EMBL" id="OUUW01000008">
    <property type="protein sequence ID" value="SPP83820.1"/>
    <property type="molecule type" value="Genomic_DNA"/>
</dbReference>
<feature type="domain" description="C2H2-type" evidence="10">
    <location>
        <begin position="318"/>
        <end position="347"/>
    </location>
</feature>
<evidence type="ECO:0000313" key="13">
    <source>
        <dbReference type="Proteomes" id="UP000268350"/>
    </source>
</evidence>
<sequence>MSLRCRTCGETVYGLNATNLFEGDNDIVRKVSFLTGIWMTDQLDMPRSICACCLMDLNTAILFRERCIRTHAVLTQGNCEVFLSDDVALKRHLDDPLGNEDGLPLEIKCEEEDQLSDAQPDIVEAPNRSQDKETCSKHSSRQNSCDSAPADTLHSPVAAPVPSVELTESLIAAENTEASPTKEAERKRRKRQNRVNQNYICDQCGKHFNDKGNLNLHLVRHTGIRKFQCPECSHKEYSQFLLKMHIRVKHRREAPYACKYCDQRFVCSNKRYRHQRIHEGLKPERTDKPYACNFCPHRCNSMSNLRKHEVVHSGDRPFRCEICDVAFNRMSNLRTHFRSKTHKKKTEETTIPEAAIVDPN</sequence>
<dbReference type="SMART" id="SM00355">
    <property type="entry name" value="ZnF_C2H2"/>
    <property type="match status" value="5"/>
</dbReference>
<keyword evidence="5 8" id="KW-0862">Zinc</keyword>
<evidence type="ECO:0000256" key="3">
    <source>
        <dbReference type="ARBA" id="ARBA00022737"/>
    </source>
</evidence>
<feature type="domain" description="C2H2-type" evidence="10">
    <location>
        <begin position="227"/>
        <end position="255"/>
    </location>
</feature>
<feature type="domain" description="ZAD" evidence="11">
    <location>
        <begin position="3"/>
        <end position="77"/>
    </location>
</feature>
<protein>
    <submittedName>
        <fullName evidence="12">Blast:Zinc finger protein 11</fullName>
    </submittedName>
</protein>
<dbReference type="Pfam" id="PF12874">
    <property type="entry name" value="zf-met"/>
    <property type="match status" value="1"/>
</dbReference>
<dbReference type="PROSITE" id="PS51915">
    <property type="entry name" value="ZAD"/>
    <property type="match status" value="1"/>
</dbReference>
<evidence type="ECO:0000256" key="8">
    <source>
        <dbReference type="PROSITE-ProRule" id="PRU01263"/>
    </source>
</evidence>
<feature type="region of interest" description="Disordered" evidence="9">
    <location>
        <begin position="116"/>
        <end position="157"/>
    </location>
</feature>
<dbReference type="FunFam" id="3.30.160.60:FF:000065">
    <property type="entry name" value="B-cell CLL/lymphoma 6, member B"/>
    <property type="match status" value="1"/>
</dbReference>
<keyword evidence="13" id="KW-1185">Reference proteome</keyword>
<feature type="binding site" evidence="8">
    <location>
        <position position="50"/>
    </location>
    <ligand>
        <name>Zn(2+)</name>
        <dbReference type="ChEBI" id="CHEBI:29105"/>
    </ligand>
</feature>
<dbReference type="GO" id="GO:0005634">
    <property type="term" value="C:nucleus"/>
    <property type="evidence" value="ECO:0007669"/>
    <property type="project" value="UniProtKB-SubCell"/>
</dbReference>
<evidence type="ECO:0000256" key="7">
    <source>
        <dbReference type="PROSITE-ProRule" id="PRU00042"/>
    </source>
</evidence>
<comment type="subcellular location">
    <subcellularLocation>
        <location evidence="1">Nucleus</location>
    </subcellularLocation>
</comment>
<evidence type="ECO:0000259" key="10">
    <source>
        <dbReference type="PROSITE" id="PS50157"/>
    </source>
</evidence>
<dbReference type="SMART" id="SM00868">
    <property type="entry name" value="zf-AD"/>
    <property type="match status" value="1"/>
</dbReference>
<keyword evidence="2 8" id="KW-0479">Metal-binding</keyword>
<dbReference type="Gene3D" id="3.30.160.60">
    <property type="entry name" value="Classic Zinc Finger"/>
    <property type="match status" value="4"/>
</dbReference>
<dbReference type="SUPFAM" id="SSF57667">
    <property type="entry name" value="beta-beta-alpha zinc fingers"/>
    <property type="match status" value="3"/>
</dbReference>
<evidence type="ECO:0000256" key="5">
    <source>
        <dbReference type="ARBA" id="ARBA00022833"/>
    </source>
</evidence>
<dbReference type="InterPro" id="IPR036236">
    <property type="entry name" value="Znf_C2H2_sf"/>
</dbReference>
<dbReference type="AlphaFoldDB" id="A0A3B0K6X7"/>
<feature type="binding site" evidence="8">
    <location>
        <position position="8"/>
    </location>
    <ligand>
        <name>Zn(2+)</name>
        <dbReference type="ChEBI" id="CHEBI:29105"/>
    </ligand>
</feature>
<dbReference type="InterPro" id="IPR013087">
    <property type="entry name" value="Znf_C2H2_type"/>
</dbReference>
<evidence type="ECO:0000256" key="1">
    <source>
        <dbReference type="ARBA" id="ARBA00004123"/>
    </source>
</evidence>
<reference evidence="13" key="1">
    <citation type="submission" date="2018-01" db="EMBL/GenBank/DDBJ databases">
        <authorList>
            <person name="Alioto T."/>
            <person name="Alioto T."/>
        </authorList>
    </citation>
    <scope>NUCLEOTIDE SEQUENCE [LARGE SCALE GENOMIC DNA]</scope>
</reference>
<dbReference type="InterPro" id="IPR050331">
    <property type="entry name" value="Zinc_finger"/>
</dbReference>
<feature type="region of interest" description="Disordered" evidence="9">
    <location>
        <begin position="171"/>
        <end position="192"/>
    </location>
</feature>
<keyword evidence="3" id="KW-0677">Repeat</keyword>
<dbReference type="PROSITE" id="PS00028">
    <property type="entry name" value="ZINC_FINGER_C2H2_1"/>
    <property type="match status" value="4"/>
</dbReference>
<dbReference type="STRING" id="7266.A0A3B0K6X7"/>
<evidence type="ECO:0000259" key="11">
    <source>
        <dbReference type="PROSITE" id="PS51915"/>
    </source>
</evidence>
<dbReference type="PROSITE" id="PS50157">
    <property type="entry name" value="ZINC_FINGER_C2H2_2"/>
    <property type="match status" value="5"/>
</dbReference>
<dbReference type="Proteomes" id="UP000268350">
    <property type="component" value="Unassembled WGS sequence"/>
</dbReference>
<dbReference type="OrthoDB" id="7848184at2759"/>
<dbReference type="FunFam" id="3.30.160.60:FF:000145">
    <property type="entry name" value="Zinc finger protein 574"/>
    <property type="match status" value="1"/>
</dbReference>